<dbReference type="EMBL" id="QLMD01000003">
    <property type="protein sequence ID" value="RAJ99132.1"/>
    <property type="molecule type" value="Genomic_DNA"/>
</dbReference>
<evidence type="ECO:0000313" key="6">
    <source>
        <dbReference type="EMBL" id="RAJ99132.1"/>
    </source>
</evidence>
<evidence type="ECO:0000256" key="1">
    <source>
        <dbReference type="ARBA" id="ARBA00022487"/>
    </source>
</evidence>
<reference evidence="6 8" key="2">
    <citation type="submission" date="2018-06" db="EMBL/GenBank/DDBJ databases">
        <title>Genomic Encyclopedia of Type Strains, Phase III (KMG-III): the genomes of soil and plant-associated and newly described type strains.</title>
        <authorList>
            <person name="Whitman W."/>
        </authorList>
    </citation>
    <scope>NUCLEOTIDE SEQUENCE [LARGE SCALE GENOMIC DNA]</scope>
    <source>
        <strain evidence="6 8">CGMCC 1.15366</strain>
    </source>
</reference>
<evidence type="ECO:0000313" key="7">
    <source>
        <dbReference type="EMBL" id="RUO27712.1"/>
    </source>
</evidence>
<comment type="caution">
    <text evidence="6">The sequence shown here is derived from an EMBL/GenBank/DDBJ whole genome shotgun (WGS) entry which is preliminary data.</text>
</comment>
<dbReference type="PANTHER" id="PTHR43798">
    <property type="entry name" value="MONOACYLGLYCEROL LIPASE"/>
    <property type="match status" value="1"/>
</dbReference>
<accession>A0A327X3B5</accession>
<dbReference type="Gene3D" id="3.40.50.1820">
    <property type="entry name" value="alpha/beta hydrolase"/>
    <property type="match status" value="1"/>
</dbReference>
<reference evidence="7 9" key="1">
    <citation type="journal article" date="2018" name="Front. Microbiol.">
        <title>Genome-Based Analysis Reveals the Taxonomy and Diversity of the Family Idiomarinaceae.</title>
        <authorList>
            <person name="Liu Y."/>
            <person name="Lai Q."/>
            <person name="Shao Z."/>
        </authorList>
    </citation>
    <scope>NUCLEOTIDE SEQUENCE [LARGE SCALE GENOMIC DNA]</scope>
    <source>
        <strain evidence="7 9">CF12-14</strain>
    </source>
</reference>
<proteinExistence type="predicted"/>
<dbReference type="GO" id="GO:0016020">
    <property type="term" value="C:membrane"/>
    <property type="evidence" value="ECO:0007669"/>
    <property type="project" value="TreeGrafter"/>
</dbReference>
<dbReference type="EMBL" id="PIPK01000002">
    <property type="protein sequence ID" value="RUO27712.1"/>
    <property type="molecule type" value="Genomic_DNA"/>
</dbReference>
<organism evidence="6 8">
    <name type="scientific">Aliidiomarina maris</name>
    <dbReference type="NCBI Taxonomy" id="531312"/>
    <lineage>
        <taxon>Bacteria</taxon>
        <taxon>Pseudomonadati</taxon>
        <taxon>Pseudomonadota</taxon>
        <taxon>Gammaproteobacteria</taxon>
        <taxon>Alteromonadales</taxon>
        <taxon>Idiomarinaceae</taxon>
        <taxon>Aliidiomarina</taxon>
    </lineage>
</organism>
<dbReference type="GO" id="GO:0052689">
    <property type="term" value="F:carboxylic ester hydrolase activity"/>
    <property type="evidence" value="ECO:0007669"/>
    <property type="project" value="UniProtKB-KW"/>
</dbReference>
<dbReference type="InterPro" id="IPR029058">
    <property type="entry name" value="AB_hydrolase_fold"/>
</dbReference>
<keyword evidence="4" id="KW-0378">Hydrolase</keyword>
<keyword evidence="9" id="KW-1185">Reference proteome</keyword>
<keyword evidence="2" id="KW-0963">Cytoplasm</keyword>
<protein>
    <submittedName>
        <fullName evidence="6">Carboxylesterase BioH (Pimeloyl-CoA synthesis)</fullName>
    </submittedName>
    <submittedName>
        <fullName evidence="7">Pimeloyl-[acyl-carrier protein] methyl ester esterase</fullName>
    </submittedName>
</protein>
<evidence type="ECO:0000256" key="3">
    <source>
        <dbReference type="ARBA" id="ARBA00022756"/>
    </source>
</evidence>
<name>A0A327X3B5_9GAMM</name>
<feature type="domain" description="AB hydrolase-1" evidence="5">
    <location>
        <begin position="5"/>
        <end position="241"/>
    </location>
</feature>
<evidence type="ECO:0000313" key="9">
    <source>
        <dbReference type="Proteomes" id="UP000287865"/>
    </source>
</evidence>
<evidence type="ECO:0000313" key="8">
    <source>
        <dbReference type="Proteomes" id="UP000249203"/>
    </source>
</evidence>
<dbReference type="Proteomes" id="UP000287865">
    <property type="component" value="Unassembled WGS sequence"/>
</dbReference>
<dbReference type="AlphaFoldDB" id="A0A327X3B5"/>
<dbReference type="Proteomes" id="UP000249203">
    <property type="component" value="Unassembled WGS sequence"/>
</dbReference>
<dbReference type="InterPro" id="IPR010076">
    <property type="entry name" value="BioH"/>
</dbReference>
<evidence type="ECO:0000259" key="5">
    <source>
        <dbReference type="Pfam" id="PF00561"/>
    </source>
</evidence>
<dbReference type="PANTHER" id="PTHR43798:SF31">
    <property type="entry name" value="AB HYDROLASE SUPERFAMILY PROTEIN YCLE"/>
    <property type="match status" value="1"/>
</dbReference>
<gene>
    <name evidence="7" type="primary">bioH</name>
    <name evidence="6" type="ORF">B0I24_103126</name>
    <name evidence="7" type="ORF">CWE07_03615</name>
</gene>
<dbReference type="Pfam" id="PF00561">
    <property type="entry name" value="Abhydrolase_1"/>
    <property type="match status" value="1"/>
</dbReference>
<keyword evidence="1" id="KW-0719">Serine esterase</keyword>
<dbReference type="GO" id="GO:0009102">
    <property type="term" value="P:biotin biosynthetic process"/>
    <property type="evidence" value="ECO:0007669"/>
    <property type="project" value="UniProtKB-KW"/>
</dbReference>
<evidence type="ECO:0000256" key="4">
    <source>
        <dbReference type="ARBA" id="ARBA00022801"/>
    </source>
</evidence>
<dbReference type="InterPro" id="IPR000073">
    <property type="entry name" value="AB_hydrolase_1"/>
</dbReference>
<evidence type="ECO:0000256" key="2">
    <source>
        <dbReference type="ARBA" id="ARBA00022490"/>
    </source>
</evidence>
<dbReference type="InterPro" id="IPR050266">
    <property type="entry name" value="AB_hydrolase_sf"/>
</dbReference>
<sequence>MTQKFVFLHGWGLNQAVWAPTIGALPPQVSGIALNLPGFGGAPWRAELADINASADTLARQIETSNDAPVHLVGWSLGGLLASFIAFRHPQLVASVYTVASSPCFVAKPEQQWPGIDAQVLVQFQQQLARNYQQTVKRFLAVQAMGSPSAKEDIKALQQRILSQPDAAPDALAAGLRWLAEVDLRDQLNQFSTLQIPWYRAYGRLDSLVPIAVAAAIDHSVQPNTLVPAKVFTQSAHTPFLNQPDEFLTWLLNPSSKAKD</sequence>
<keyword evidence="3" id="KW-0093">Biotin biosynthesis</keyword>
<dbReference type="RefSeq" id="WP_111568748.1">
    <property type="nucleotide sequence ID" value="NZ_PIPK01000002.1"/>
</dbReference>
<dbReference type="OrthoDB" id="9780744at2"/>
<dbReference type="SUPFAM" id="SSF53474">
    <property type="entry name" value="alpha/beta-Hydrolases"/>
    <property type="match status" value="1"/>
</dbReference>
<dbReference type="NCBIfam" id="TIGR01738">
    <property type="entry name" value="bioH"/>
    <property type="match status" value="1"/>
</dbReference>